<dbReference type="EMBL" id="JNAD02000001">
    <property type="protein sequence ID" value="RKM98901.1"/>
    <property type="molecule type" value="Genomic_DNA"/>
</dbReference>
<evidence type="ECO:0000313" key="5">
    <source>
        <dbReference type="Proteomes" id="UP000028058"/>
    </source>
</evidence>
<evidence type="ECO:0000313" key="4">
    <source>
        <dbReference type="EMBL" id="RKM98901.1"/>
    </source>
</evidence>
<organism evidence="4 5">
    <name type="scientific">Streptomyces xinghaiensis</name>
    <dbReference type="NCBI Taxonomy" id="1038928"/>
    <lineage>
        <taxon>Bacteria</taxon>
        <taxon>Bacillati</taxon>
        <taxon>Actinomycetota</taxon>
        <taxon>Actinomycetes</taxon>
        <taxon>Kitasatosporales</taxon>
        <taxon>Streptomycetaceae</taxon>
        <taxon>Streptomyces</taxon>
    </lineage>
</organism>
<protein>
    <submittedName>
        <fullName evidence="4">Nitroreductase family deazaflavin-dependent oxidoreductase</fullName>
    </submittedName>
</protein>
<dbReference type="PANTHER" id="PTHR39428:SF1">
    <property type="entry name" value="F420H(2)-DEPENDENT QUINONE REDUCTASE RV1261C"/>
    <property type="match status" value="1"/>
</dbReference>
<accession>A0A3R7HME8</accession>
<dbReference type="Pfam" id="PF01814">
    <property type="entry name" value="Hemerythrin"/>
    <property type="match status" value="1"/>
</dbReference>
<dbReference type="GO" id="GO:0016491">
    <property type="term" value="F:oxidoreductase activity"/>
    <property type="evidence" value="ECO:0007669"/>
    <property type="project" value="InterPro"/>
</dbReference>
<dbReference type="GO" id="GO:0005886">
    <property type="term" value="C:plasma membrane"/>
    <property type="evidence" value="ECO:0007669"/>
    <property type="project" value="TreeGrafter"/>
</dbReference>
<dbReference type="InterPro" id="IPR012349">
    <property type="entry name" value="Split_barrel_FMN-bd"/>
</dbReference>
<sequence length="279" mass="30114">MPNDFNQQIIEEFRANGGRVGGPFEGARLILLTTTGARSGRQHTTPLGCLPDGERVLVIASAGGSPHHPDWYRNVLAHPRVTVEDGVFTYEAGAAVLEGAERDHLFARAAEADQGWADYQARAGRTLPVVALTPLPGPPRPNASSWGAALKLVHDAFRRELTLIRGELADSGPGALGAQLRVNCLTFCQNLHGHHTNEDAGMLPAVAEQNPELAPVTERLHREHERIAALLDTLRDLVSAGDADPAAVLPEFDRLTTELESHLAYEEEHLIPLLDAATT</sequence>
<dbReference type="AlphaFoldDB" id="A0A3R7HME8"/>
<dbReference type="InterPro" id="IPR012312">
    <property type="entry name" value="Hemerythrin-like"/>
</dbReference>
<dbReference type="Gene3D" id="2.30.110.10">
    <property type="entry name" value="Electron Transport, Fmn-binding Protein, Chain A"/>
    <property type="match status" value="1"/>
</dbReference>
<comment type="catalytic activity">
    <reaction evidence="2">
        <text>oxidized coenzyme F420-(gamma-L-Glu)(n) + a quinol + H(+) = reduced coenzyme F420-(gamma-L-Glu)(n) + a quinone</text>
        <dbReference type="Rhea" id="RHEA:39663"/>
        <dbReference type="Rhea" id="RHEA-COMP:12939"/>
        <dbReference type="Rhea" id="RHEA-COMP:14378"/>
        <dbReference type="ChEBI" id="CHEBI:15378"/>
        <dbReference type="ChEBI" id="CHEBI:24646"/>
        <dbReference type="ChEBI" id="CHEBI:132124"/>
        <dbReference type="ChEBI" id="CHEBI:133980"/>
        <dbReference type="ChEBI" id="CHEBI:139511"/>
    </reaction>
</comment>
<dbReference type="Proteomes" id="UP000028058">
    <property type="component" value="Unassembled WGS sequence"/>
</dbReference>
<gene>
    <name evidence="4" type="ORF">SFRA_001235</name>
</gene>
<keyword evidence="5" id="KW-1185">Reference proteome</keyword>
<dbReference type="CDD" id="cd12108">
    <property type="entry name" value="Hr-like"/>
    <property type="match status" value="1"/>
</dbReference>
<name>A0A3R7HME8_9ACTN</name>
<reference evidence="4 5" key="1">
    <citation type="journal article" date="2014" name="Genome Announc.">
        <title>Draft Genome Sequence of Streptomyces fradiae ATCC 19609, a Strain Highly Sensitive to Antibiotics.</title>
        <authorList>
            <person name="Bekker O.B."/>
            <person name="Klimina K.M."/>
            <person name="Vatlin A.A."/>
            <person name="Zakharevich N.V."/>
            <person name="Kasianov A.S."/>
            <person name="Danilenko V.N."/>
        </authorList>
    </citation>
    <scope>NUCLEOTIDE SEQUENCE [LARGE SCALE GENOMIC DNA]</scope>
    <source>
        <strain evidence="4 5">ATCC 19609</strain>
    </source>
</reference>
<feature type="domain" description="Hemerythrin-like" evidence="3">
    <location>
        <begin position="149"/>
        <end position="274"/>
    </location>
</feature>
<dbReference type="NCBIfam" id="TIGR00026">
    <property type="entry name" value="hi_GC_TIGR00026"/>
    <property type="match status" value="1"/>
</dbReference>
<evidence type="ECO:0000259" key="3">
    <source>
        <dbReference type="Pfam" id="PF01814"/>
    </source>
</evidence>
<dbReference type="SMR" id="A0A3R7HME8"/>
<dbReference type="OrthoDB" id="8225825at2"/>
<comment type="similarity">
    <text evidence="1">Belongs to the F420H(2)-dependent quinone reductase family.</text>
</comment>
<dbReference type="SUPFAM" id="SSF50475">
    <property type="entry name" value="FMN-binding split barrel"/>
    <property type="match status" value="1"/>
</dbReference>
<dbReference type="PANTHER" id="PTHR39428">
    <property type="entry name" value="F420H(2)-DEPENDENT QUINONE REDUCTASE RV1261C"/>
    <property type="match status" value="1"/>
</dbReference>
<evidence type="ECO:0000256" key="2">
    <source>
        <dbReference type="ARBA" id="ARBA00049106"/>
    </source>
</evidence>
<comment type="caution">
    <text evidence="4">The sequence shown here is derived from an EMBL/GenBank/DDBJ whole genome shotgun (WGS) entry which is preliminary data.</text>
</comment>
<dbReference type="Gene3D" id="1.20.120.520">
    <property type="entry name" value="nmb1532 protein domain like"/>
    <property type="match status" value="1"/>
</dbReference>
<dbReference type="RefSeq" id="WP_043460186.1">
    <property type="nucleotide sequence ID" value="NZ_CP134822.1"/>
</dbReference>
<proteinExistence type="inferred from homology"/>
<dbReference type="InterPro" id="IPR004378">
    <property type="entry name" value="F420H2_quin_Rdtase"/>
</dbReference>
<dbReference type="Pfam" id="PF04075">
    <property type="entry name" value="F420H2_quin_red"/>
    <property type="match status" value="1"/>
</dbReference>
<evidence type="ECO:0000256" key="1">
    <source>
        <dbReference type="ARBA" id="ARBA00008710"/>
    </source>
</evidence>
<dbReference type="GO" id="GO:0070967">
    <property type="term" value="F:coenzyme F420 binding"/>
    <property type="evidence" value="ECO:0007669"/>
    <property type="project" value="TreeGrafter"/>
</dbReference>